<evidence type="ECO:0000256" key="1">
    <source>
        <dbReference type="ARBA" id="ARBA00004196"/>
    </source>
</evidence>
<dbReference type="PANTHER" id="PTHR35936:SF17">
    <property type="entry name" value="ARGININE-BINDING EXTRACELLULAR PROTEIN ARTP"/>
    <property type="match status" value="1"/>
</dbReference>
<feature type="domain" description="Solute-binding protein family 3/N-terminal" evidence="6">
    <location>
        <begin position="28"/>
        <end position="256"/>
    </location>
</feature>
<dbReference type="PANTHER" id="PTHR35936">
    <property type="entry name" value="MEMBRANE-BOUND LYTIC MUREIN TRANSGLYCOSYLASE F"/>
    <property type="match status" value="1"/>
</dbReference>
<dbReference type="InterPro" id="IPR001638">
    <property type="entry name" value="Solute-binding_3/MltF_N"/>
</dbReference>
<dbReference type="RefSeq" id="WP_184685470.1">
    <property type="nucleotide sequence ID" value="NZ_JACHLL010000008.1"/>
</dbReference>
<dbReference type="EMBL" id="JACHLL010000008">
    <property type="protein sequence ID" value="MBB6343325.1"/>
    <property type="molecule type" value="Genomic_DNA"/>
</dbReference>
<dbReference type="AlphaFoldDB" id="A0A7X0EVZ9"/>
<protein>
    <submittedName>
        <fullName evidence="7">Polar amino acid transport system substrate-binding protein</fullName>
    </submittedName>
</protein>
<accession>A0A7X0EVZ9</accession>
<comment type="caution">
    <text evidence="7">The sequence shown here is derived from an EMBL/GenBank/DDBJ whole genome shotgun (WGS) entry which is preliminary data.</text>
</comment>
<evidence type="ECO:0000256" key="4">
    <source>
        <dbReference type="RuleBase" id="RU003744"/>
    </source>
</evidence>
<evidence type="ECO:0000256" key="2">
    <source>
        <dbReference type="ARBA" id="ARBA00010333"/>
    </source>
</evidence>
<gene>
    <name evidence="7" type="ORF">HNP49_003527</name>
</gene>
<dbReference type="Pfam" id="PF00497">
    <property type="entry name" value="SBP_bac_3"/>
    <property type="match status" value="1"/>
</dbReference>
<comment type="subcellular location">
    <subcellularLocation>
        <location evidence="1">Cell envelope</location>
    </subcellularLocation>
</comment>
<feature type="chain" id="PRO_5031448812" evidence="5">
    <location>
        <begin position="24"/>
        <end position="262"/>
    </location>
</feature>
<dbReference type="InterPro" id="IPR018313">
    <property type="entry name" value="SBP_3_CS"/>
</dbReference>
<comment type="similarity">
    <text evidence="2 4">Belongs to the bacterial solute-binding protein 3 family.</text>
</comment>
<name>A0A7X0EVZ9_9PSED</name>
<proteinExistence type="inferred from homology"/>
<evidence type="ECO:0000313" key="8">
    <source>
        <dbReference type="Proteomes" id="UP000557193"/>
    </source>
</evidence>
<dbReference type="GO" id="GO:0030313">
    <property type="term" value="C:cell envelope"/>
    <property type="evidence" value="ECO:0007669"/>
    <property type="project" value="UniProtKB-SubCell"/>
</dbReference>
<evidence type="ECO:0000256" key="3">
    <source>
        <dbReference type="ARBA" id="ARBA00022729"/>
    </source>
</evidence>
<dbReference type="Proteomes" id="UP000557193">
    <property type="component" value="Unassembled WGS sequence"/>
</dbReference>
<dbReference type="SMART" id="SM00062">
    <property type="entry name" value="PBPb"/>
    <property type="match status" value="1"/>
</dbReference>
<reference evidence="7 8" key="1">
    <citation type="submission" date="2020-08" db="EMBL/GenBank/DDBJ databases">
        <title>Functional genomics of gut bacteria from endangered species of beetles.</title>
        <authorList>
            <person name="Carlos-Shanley C."/>
        </authorList>
    </citation>
    <scope>NUCLEOTIDE SEQUENCE [LARGE SCALE GENOMIC DNA]</scope>
    <source>
        <strain evidence="7 8">S00202</strain>
    </source>
</reference>
<keyword evidence="8" id="KW-1185">Reference proteome</keyword>
<organism evidence="7 8">
    <name type="scientific">Pseudomonas fluvialis</name>
    <dbReference type="NCBI Taxonomy" id="1793966"/>
    <lineage>
        <taxon>Bacteria</taxon>
        <taxon>Pseudomonadati</taxon>
        <taxon>Pseudomonadota</taxon>
        <taxon>Gammaproteobacteria</taxon>
        <taxon>Pseudomonadales</taxon>
        <taxon>Pseudomonadaceae</taxon>
        <taxon>Pseudomonas</taxon>
    </lineage>
</organism>
<evidence type="ECO:0000259" key="6">
    <source>
        <dbReference type="SMART" id="SM00062"/>
    </source>
</evidence>
<dbReference type="PROSITE" id="PS01039">
    <property type="entry name" value="SBP_BACTERIAL_3"/>
    <property type="match status" value="1"/>
</dbReference>
<dbReference type="CDD" id="cd13702">
    <property type="entry name" value="PBP2_mlr5654_like"/>
    <property type="match status" value="1"/>
</dbReference>
<dbReference type="SUPFAM" id="SSF53850">
    <property type="entry name" value="Periplasmic binding protein-like II"/>
    <property type="match status" value="1"/>
</dbReference>
<dbReference type="Gene3D" id="3.40.190.10">
    <property type="entry name" value="Periplasmic binding protein-like II"/>
    <property type="match status" value="2"/>
</dbReference>
<evidence type="ECO:0000313" key="7">
    <source>
        <dbReference type="EMBL" id="MBB6343325.1"/>
    </source>
</evidence>
<sequence length="262" mass="28191">MNKTLRSLILAAAAILPTTAVLASEGQSLRIATEGAYPPFNFFTADGQLGGFDIEIGRALCAQMKANCEFVAQDWDGIIPALLADKYDLIIASMFITEERKQKVAFTEPYQKSAMTFVVPKDSDLKDFSPKGLAGKTIGAQGSTTQGDYLSAMFPDSDVRLYPTQDAVNLDLASGRLDAQVGDMIPMLEWTQKSEDGACCVLAGAPISEAKYVGEGVGIALRKEDAALREQLNQALAAIIADGTYKAINDKYFSVNLLTLQK</sequence>
<evidence type="ECO:0000256" key="5">
    <source>
        <dbReference type="SAM" id="SignalP"/>
    </source>
</evidence>
<feature type="signal peptide" evidence="5">
    <location>
        <begin position="1"/>
        <end position="23"/>
    </location>
</feature>
<keyword evidence="3 5" id="KW-0732">Signal</keyword>